<dbReference type="Gene3D" id="3.20.20.70">
    <property type="entry name" value="Aldolase class I"/>
    <property type="match status" value="1"/>
</dbReference>
<dbReference type="PANTHER" id="PTHR42966">
    <property type="entry name" value="N-ACETYLNEURAMINATE SYNTHASE"/>
    <property type="match status" value="1"/>
</dbReference>
<organism evidence="2">
    <name type="scientific">marine metagenome</name>
    <dbReference type="NCBI Taxonomy" id="408172"/>
    <lineage>
        <taxon>unclassified sequences</taxon>
        <taxon>metagenomes</taxon>
        <taxon>ecological metagenomes</taxon>
    </lineage>
</organism>
<name>A0A382W3Y7_9ZZZZ</name>
<evidence type="ECO:0000313" key="2">
    <source>
        <dbReference type="EMBL" id="SVD53300.1"/>
    </source>
</evidence>
<accession>A0A382W3Y7</accession>
<feature type="non-terminal residue" evidence="2">
    <location>
        <position position="232"/>
    </location>
</feature>
<feature type="domain" description="PseI/NeuA/B-like" evidence="1">
    <location>
        <begin position="44"/>
        <end position="231"/>
    </location>
</feature>
<dbReference type="PANTHER" id="PTHR42966:SF1">
    <property type="entry name" value="SIALIC ACID SYNTHASE"/>
    <property type="match status" value="1"/>
</dbReference>
<dbReference type="AlphaFoldDB" id="A0A382W3Y7"/>
<sequence>MKNISNNYTFTFEIANNHMGDINHGKAILSELKKVCLPYDYEFIVKFQFRDLDTFIHPEFKGNHDYKFVKRFEETTLSDGEWSEILNHSKSLGFSIMCTPFDENSVPRIVEMGFDKIKIASCSLTDWPLLDTVAETNLPVIASTAGSSVKQIDNVVTFFKNRGMDLTLMHCVGLYPTPFEQLNISKIGFLADRYSGIRIGYSTHEDPKEKIPVALAIGQGATIFEKHVALET</sequence>
<dbReference type="EMBL" id="UINC01156723">
    <property type="protein sequence ID" value="SVD53300.1"/>
    <property type="molecule type" value="Genomic_DNA"/>
</dbReference>
<dbReference type="SUPFAM" id="SSF51569">
    <property type="entry name" value="Aldolase"/>
    <property type="match status" value="1"/>
</dbReference>
<dbReference type="GO" id="GO:0047444">
    <property type="term" value="F:N-acylneuraminate-9-phosphate synthase activity"/>
    <property type="evidence" value="ECO:0007669"/>
    <property type="project" value="TreeGrafter"/>
</dbReference>
<dbReference type="GO" id="GO:0016051">
    <property type="term" value="P:carbohydrate biosynthetic process"/>
    <property type="evidence" value="ECO:0007669"/>
    <property type="project" value="InterPro"/>
</dbReference>
<protein>
    <recommendedName>
        <fullName evidence="1">PseI/NeuA/B-like domain-containing protein</fullName>
    </recommendedName>
</protein>
<gene>
    <name evidence="2" type="ORF">METZ01_LOCUS406154</name>
</gene>
<dbReference type="InterPro" id="IPR051690">
    <property type="entry name" value="PseI-like"/>
</dbReference>
<reference evidence="2" key="1">
    <citation type="submission" date="2018-05" db="EMBL/GenBank/DDBJ databases">
        <authorList>
            <person name="Lanie J.A."/>
            <person name="Ng W.-L."/>
            <person name="Kazmierczak K.M."/>
            <person name="Andrzejewski T.M."/>
            <person name="Davidsen T.M."/>
            <person name="Wayne K.J."/>
            <person name="Tettelin H."/>
            <person name="Glass J.I."/>
            <person name="Rusch D."/>
            <person name="Podicherti R."/>
            <person name="Tsui H.-C.T."/>
            <person name="Winkler M.E."/>
        </authorList>
    </citation>
    <scope>NUCLEOTIDE SEQUENCE</scope>
</reference>
<proteinExistence type="predicted"/>
<dbReference type="InterPro" id="IPR013785">
    <property type="entry name" value="Aldolase_TIM"/>
</dbReference>
<dbReference type="Pfam" id="PF03102">
    <property type="entry name" value="NeuB"/>
    <property type="match status" value="1"/>
</dbReference>
<dbReference type="InterPro" id="IPR013132">
    <property type="entry name" value="PseI/NeuA/B-like_N"/>
</dbReference>
<evidence type="ECO:0000259" key="1">
    <source>
        <dbReference type="Pfam" id="PF03102"/>
    </source>
</evidence>